<feature type="active site" evidence="8">
    <location>
        <position position="334"/>
    </location>
</feature>
<accession>A0A177B592</accession>
<evidence type="ECO:0008006" key="15">
    <source>
        <dbReference type="Google" id="ProtNLM"/>
    </source>
</evidence>
<sequence length="673" mass="76236">MNLIKSKILLFLFLRSVISQYVNVKLIGNDTLKWPNHVILEIEFGNQTVNLDLVLKDQGSVPIFLDGQEIPIENNDSQNHYLSKKNKGVLTIYTLDNGNNFTREYEGSFYHGNDRYSINPIKRGHFKRHVVRKIEDSPQIYTRAKRAYKKHHDEIKLSKRDFGIKINVFYVEIVFLLDYTIWKSTLNQMGSESAAIKEIRRIYGHIITGVSMAYSTIDFDKYKFELRPYLKQIEITKTEKSSDYVYSAIEKVGSSFGETVYNGDKALDNIGNWAKNYDSIKNTWTDHVMHWSLHNIFGDGTIGYAYLSQICTQTFSVSTCQYRGIHDWSTAAHELAHSMGSEHDASGSSKNCPQDSFNIMHPGGGSVSFNEYENSFYFSHCSIVAMHNTILGKDLTSQMFQYPRICLYNKVCGHGVDIDITSLPGETYTLDNICSMYNDYKSNHCKIVDPKEYCYTIYCDKPNSNMCTSLSYHKILEGTSCVTGKWCIKGACVEKTNLKPTNLVTGECVKGKIKKDVPAGCINEYSNCESILTKSPQFCFEADLSVKCCNYCHSKGFYVDESYITINTTPTTTTTSTTKKTTTSSTSPYITRSSTMSSTILPTTMAQTTSTLTTFTTRSSTKSSTIPSTTETTSGNDCKDDYDFCSKYANYCNYKNYELKFKKSCPKTCNICA</sequence>
<evidence type="ECO:0000259" key="12">
    <source>
        <dbReference type="PROSITE" id="PS51670"/>
    </source>
</evidence>
<dbReference type="PROSITE" id="PS50215">
    <property type="entry name" value="ADAM_MEPRO"/>
    <property type="match status" value="1"/>
</dbReference>
<dbReference type="EMBL" id="LWCA01000280">
    <property type="protein sequence ID" value="OAF69449.1"/>
    <property type="molecule type" value="Genomic_DNA"/>
</dbReference>
<dbReference type="Proteomes" id="UP000078046">
    <property type="component" value="Unassembled WGS sequence"/>
</dbReference>
<feature type="binding site" evidence="8">
    <location>
        <position position="343"/>
    </location>
    <ligand>
        <name>Zn(2+)</name>
        <dbReference type="ChEBI" id="CHEBI:29105"/>
        <note>catalytic</note>
    </ligand>
</feature>
<evidence type="ECO:0000256" key="7">
    <source>
        <dbReference type="ARBA" id="ARBA00023180"/>
    </source>
</evidence>
<organism evidence="13 14">
    <name type="scientific">Intoshia linei</name>
    <dbReference type="NCBI Taxonomy" id="1819745"/>
    <lineage>
        <taxon>Eukaryota</taxon>
        <taxon>Metazoa</taxon>
        <taxon>Spiralia</taxon>
        <taxon>Lophotrochozoa</taxon>
        <taxon>Mesozoa</taxon>
        <taxon>Orthonectida</taxon>
        <taxon>Rhopaluridae</taxon>
        <taxon>Intoshia</taxon>
    </lineage>
</organism>
<evidence type="ECO:0000256" key="6">
    <source>
        <dbReference type="ARBA" id="ARBA00023157"/>
    </source>
</evidence>
<evidence type="ECO:0000313" key="13">
    <source>
        <dbReference type="EMBL" id="OAF69449.1"/>
    </source>
</evidence>
<keyword evidence="6 9" id="KW-1015">Disulfide bond</keyword>
<protein>
    <recommendedName>
        <fullName evidence="15">ShKT domain-containing protein</fullName>
    </recommendedName>
</protein>
<dbReference type="GO" id="GO:0046872">
    <property type="term" value="F:metal ion binding"/>
    <property type="evidence" value="ECO:0007669"/>
    <property type="project" value="UniProtKB-KW"/>
</dbReference>
<evidence type="ECO:0000256" key="8">
    <source>
        <dbReference type="PROSITE-ProRule" id="PRU00276"/>
    </source>
</evidence>
<gene>
    <name evidence="13" type="ORF">A3Q56_02769</name>
</gene>
<proteinExistence type="predicted"/>
<dbReference type="AlphaFoldDB" id="A0A177B592"/>
<reference evidence="13 14" key="1">
    <citation type="submission" date="2016-04" db="EMBL/GenBank/DDBJ databases">
        <title>The genome of Intoshia linei affirms orthonectids as highly simplified spiralians.</title>
        <authorList>
            <person name="Mikhailov K.V."/>
            <person name="Slusarev G.S."/>
            <person name="Nikitin M.A."/>
            <person name="Logacheva M.D."/>
            <person name="Penin A."/>
            <person name="Aleoshin V."/>
            <person name="Panchin Y.V."/>
        </authorList>
    </citation>
    <scope>NUCLEOTIDE SEQUENCE [LARGE SCALE GENOMIC DNA]</scope>
    <source>
        <strain evidence="13">Intl2013</strain>
        <tissue evidence="13">Whole animal</tissue>
    </source>
</reference>
<dbReference type="PANTHER" id="PTHR11905">
    <property type="entry name" value="ADAM A DISINTEGRIN AND METALLOPROTEASE DOMAIN"/>
    <property type="match status" value="1"/>
</dbReference>
<feature type="domain" description="ShKT" evidence="12">
    <location>
        <begin position="638"/>
        <end position="672"/>
    </location>
</feature>
<dbReference type="Gene3D" id="3.40.1620.60">
    <property type="match status" value="1"/>
</dbReference>
<feature type="disulfide bond" evidence="9">
    <location>
        <begin position="638"/>
        <end position="672"/>
    </location>
</feature>
<evidence type="ECO:0000256" key="2">
    <source>
        <dbReference type="ARBA" id="ARBA00022723"/>
    </source>
</evidence>
<evidence type="ECO:0000256" key="4">
    <source>
        <dbReference type="ARBA" id="ARBA00022833"/>
    </source>
</evidence>
<feature type="chain" id="PRO_5008056854" description="ShKT domain-containing protein" evidence="10">
    <location>
        <begin position="20"/>
        <end position="673"/>
    </location>
</feature>
<feature type="binding site" evidence="8">
    <location>
        <position position="337"/>
    </location>
    <ligand>
        <name>Zn(2+)</name>
        <dbReference type="ChEBI" id="CHEBI:29105"/>
        <note>catalytic</note>
    </ligand>
</feature>
<keyword evidence="7" id="KW-0325">Glycoprotein</keyword>
<dbReference type="Pfam" id="PF13688">
    <property type="entry name" value="Reprolysin_5"/>
    <property type="match status" value="1"/>
</dbReference>
<keyword evidence="5" id="KW-0482">Metalloprotease</keyword>
<evidence type="ECO:0000256" key="5">
    <source>
        <dbReference type="ARBA" id="ARBA00023049"/>
    </source>
</evidence>
<feature type="binding site" evidence="8">
    <location>
        <position position="333"/>
    </location>
    <ligand>
        <name>Zn(2+)</name>
        <dbReference type="ChEBI" id="CHEBI:29105"/>
        <note>catalytic</note>
    </ligand>
</feature>
<keyword evidence="4 8" id="KW-0862">Zinc</keyword>
<evidence type="ECO:0000256" key="9">
    <source>
        <dbReference type="PROSITE-ProRule" id="PRU01005"/>
    </source>
</evidence>
<evidence type="ECO:0000256" key="10">
    <source>
        <dbReference type="SAM" id="SignalP"/>
    </source>
</evidence>
<keyword evidence="14" id="KW-1185">Reference proteome</keyword>
<evidence type="ECO:0000313" key="14">
    <source>
        <dbReference type="Proteomes" id="UP000078046"/>
    </source>
</evidence>
<dbReference type="PANTHER" id="PTHR11905:SF159">
    <property type="entry name" value="ADAM METALLOPROTEASE"/>
    <property type="match status" value="1"/>
</dbReference>
<evidence type="ECO:0000256" key="3">
    <source>
        <dbReference type="ARBA" id="ARBA00022801"/>
    </source>
</evidence>
<dbReference type="GO" id="GO:0004222">
    <property type="term" value="F:metalloendopeptidase activity"/>
    <property type="evidence" value="ECO:0007669"/>
    <property type="project" value="InterPro"/>
</dbReference>
<keyword evidence="10" id="KW-0732">Signal</keyword>
<dbReference type="SUPFAM" id="SSF55486">
    <property type="entry name" value="Metalloproteases ('zincins'), catalytic domain"/>
    <property type="match status" value="1"/>
</dbReference>
<feature type="domain" description="Peptidase M12B" evidence="11">
    <location>
        <begin position="169"/>
        <end position="390"/>
    </location>
</feature>
<dbReference type="Pfam" id="PF01549">
    <property type="entry name" value="ShK"/>
    <property type="match status" value="1"/>
</dbReference>
<dbReference type="GO" id="GO:0006509">
    <property type="term" value="P:membrane protein ectodomain proteolysis"/>
    <property type="evidence" value="ECO:0007669"/>
    <property type="project" value="TreeGrafter"/>
</dbReference>
<evidence type="ECO:0000259" key="11">
    <source>
        <dbReference type="PROSITE" id="PS50215"/>
    </source>
</evidence>
<comment type="caution">
    <text evidence="8">Lacks conserved residue(s) required for the propagation of feature annotation.</text>
</comment>
<dbReference type="InterPro" id="IPR024079">
    <property type="entry name" value="MetalloPept_cat_dom_sf"/>
</dbReference>
<dbReference type="Gene3D" id="3.40.390.10">
    <property type="entry name" value="Collagenase (Catalytic Domain)"/>
    <property type="match status" value="1"/>
</dbReference>
<evidence type="ECO:0000256" key="1">
    <source>
        <dbReference type="ARBA" id="ARBA00022670"/>
    </source>
</evidence>
<comment type="caution">
    <text evidence="13">The sequence shown here is derived from an EMBL/GenBank/DDBJ whole genome shotgun (WGS) entry which is preliminary data.</text>
</comment>
<feature type="signal peptide" evidence="10">
    <location>
        <begin position="1"/>
        <end position="19"/>
    </location>
</feature>
<keyword evidence="3" id="KW-0378">Hydrolase</keyword>
<dbReference type="InterPro" id="IPR041645">
    <property type="entry name" value="ADAMTS_CR_2"/>
</dbReference>
<name>A0A177B592_9BILA</name>
<dbReference type="PROSITE" id="PS51670">
    <property type="entry name" value="SHKT"/>
    <property type="match status" value="1"/>
</dbReference>
<dbReference type="OrthoDB" id="10035764at2759"/>
<dbReference type="Pfam" id="PF17771">
    <property type="entry name" value="ADAMTS_CR_2"/>
    <property type="match status" value="1"/>
</dbReference>
<keyword evidence="1" id="KW-0645">Protease</keyword>
<dbReference type="InterPro" id="IPR001590">
    <property type="entry name" value="Peptidase_M12B"/>
</dbReference>
<keyword evidence="2 8" id="KW-0479">Metal-binding</keyword>
<dbReference type="InterPro" id="IPR003582">
    <property type="entry name" value="ShKT_dom"/>
</dbReference>